<dbReference type="PANTHER" id="PTHR30349">
    <property type="entry name" value="PHAGE INTEGRASE-RELATED"/>
    <property type="match status" value="1"/>
</dbReference>
<name>A0A8S5PBA6_9CAUD</name>
<dbReference type="InterPro" id="IPR050090">
    <property type="entry name" value="Tyrosine_recombinase_XerCD"/>
</dbReference>
<evidence type="ECO:0000259" key="11">
    <source>
        <dbReference type="PROSITE" id="PS51900"/>
    </source>
</evidence>
<dbReference type="InterPro" id="IPR002104">
    <property type="entry name" value="Integrase_catalytic"/>
</dbReference>
<evidence type="ECO:0000259" key="10">
    <source>
        <dbReference type="PROSITE" id="PS51898"/>
    </source>
</evidence>
<proteinExistence type="inferred from homology"/>
<dbReference type="GO" id="GO:0016787">
    <property type="term" value="F:hydrolase activity"/>
    <property type="evidence" value="ECO:0007669"/>
    <property type="project" value="UniProtKB-KW"/>
</dbReference>
<protein>
    <recommendedName>
        <fullName evidence="2">Integrase</fullName>
    </recommendedName>
</protein>
<keyword evidence="8" id="KW-1179">Viral genome integration</keyword>
<dbReference type="GO" id="GO:0044826">
    <property type="term" value="P:viral genome integration into host DNA"/>
    <property type="evidence" value="ECO:0007669"/>
    <property type="project" value="UniProtKB-KW"/>
</dbReference>
<evidence type="ECO:0000256" key="4">
    <source>
        <dbReference type="ARBA" id="ARBA00022801"/>
    </source>
</evidence>
<dbReference type="CDD" id="cd01189">
    <property type="entry name" value="INT_ICEBs1_C_like"/>
    <property type="match status" value="1"/>
</dbReference>
<evidence type="ECO:0000256" key="9">
    <source>
        <dbReference type="PROSITE-ProRule" id="PRU01248"/>
    </source>
</evidence>
<dbReference type="Pfam" id="PF00589">
    <property type="entry name" value="Phage_integrase"/>
    <property type="match status" value="1"/>
</dbReference>
<keyword evidence="4" id="KW-0378">Hydrolase</keyword>
<accession>A0A8S5PBA6</accession>
<reference evidence="12" key="1">
    <citation type="journal article" date="2021" name="Proc. Natl. Acad. Sci. U.S.A.">
        <title>A Catalog of Tens of Thousands of Viruses from Human Metagenomes Reveals Hidden Associations with Chronic Diseases.</title>
        <authorList>
            <person name="Tisza M.J."/>
            <person name="Buck C.B."/>
        </authorList>
    </citation>
    <scope>NUCLEOTIDE SEQUENCE</scope>
    <source>
        <strain evidence="12">CtKeG8</strain>
    </source>
</reference>
<dbReference type="PROSITE" id="PS51900">
    <property type="entry name" value="CB"/>
    <property type="match status" value="1"/>
</dbReference>
<dbReference type="SUPFAM" id="SSF56349">
    <property type="entry name" value="DNA breaking-rejoining enzymes"/>
    <property type="match status" value="1"/>
</dbReference>
<evidence type="ECO:0000256" key="6">
    <source>
        <dbReference type="ARBA" id="ARBA00023125"/>
    </source>
</evidence>
<dbReference type="InterPro" id="IPR004107">
    <property type="entry name" value="Integrase_SAM-like_N"/>
</dbReference>
<feature type="domain" description="Tyr recombinase" evidence="10">
    <location>
        <begin position="155"/>
        <end position="353"/>
    </location>
</feature>
<dbReference type="GO" id="GO:0075713">
    <property type="term" value="P:establishment of integrated proviral latency"/>
    <property type="evidence" value="ECO:0007669"/>
    <property type="project" value="UniProtKB-KW"/>
</dbReference>
<evidence type="ECO:0000256" key="1">
    <source>
        <dbReference type="ARBA" id="ARBA00008857"/>
    </source>
</evidence>
<evidence type="ECO:0000256" key="7">
    <source>
        <dbReference type="ARBA" id="ARBA00023172"/>
    </source>
</evidence>
<dbReference type="InterPro" id="IPR011010">
    <property type="entry name" value="DNA_brk_join_enz"/>
</dbReference>
<dbReference type="Pfam" id="PF14659">
    <property type="entry name" value="Phage_int_SAM_3"/>
    <property type="match status" value="1"/>
</dbReference>
<dbReference type="PANTHER" id="PTHR30349:SF64">
    <property type="entry name" value="PROPHAGE INTEGRASE INTD-RELATED"/>
    <property type="match status" value="1"/>
</dbReference>
<dbReference type="Gene3D" id="1.10.443.10">
    <property type="entry name" value="Intergrase catalytic core"/>
    <property type="match status" value="1"/>
</dbReference>
<feature type="domain" description="Core-binding (CB)" evidence="11">
    <location>
        <begin position="51"/>
        <end position="134"/>
    </location>
</feature>
<dbReference type="InterPro" id="IPR010998">
    <property type="entry name" value="Integrase_recombinase_N"/>
</dbReference>
<dbReference type="EMBL" id="BK015388">
    <property type="protein sequence ID" value="DAE04463.1"/>
    <property type="molecule type" value="Genomic_DNA"/>
</dbReference>
<keyword evidence="5" id="KW-0229">DNA integration</keyword>
<evidence type="ECO:0000256" key="2">
    <source>
        <dbReference type="ARBA" id="ARBA00016082"/>
    </source>
</evidence>
<evidence type="ECO:0000256" key="5">
    <source>
        <dbReference type="ARBA" id="ARBA00022908"/>
    </source>
</evidence>
<comment type="similarity">
    <text evidence="1">Belongs to the 'phage' integrase family.</text>
</comment>
<dbReference type="GO" id="GO:0006310">
    <property type="term" value="P:DNA recombination"/>
    <property type="evidence" value="ECO:0007669"/>
    <property type="project" value="UniProtKB-KW"/>
</dbReference>
<dbReference type="InterPro" id="IPR044068">
    <property type="entry name" value="CB"/>
</dbReference>
<dbReference type="GO" id="GO:0003677">
    <property type="term" value="F:DNA binding"/>
    <property type="evidence" value="ECO:0007669"/>
    <property type="project" value="UniProtKB-UniRule"/>
</dbReference>
<keyword evidence="8" id="KW-1160">Virus entry into host cell</keyword>
<keyword evidence="3" id="KW-0808">Transferase</keyword>
<organism evidence="12">
    <name type="scientific">Siphoviridae sp. ctKeG8</name>
    <dbReference type="NCBI Taxonomy" id="2825443"/>
    <lineage>
        <taxon>Viruses</taxon>
        <taxon>Duplodnaviria</taxon>
        <taxon>Heunggongvirae</taxon>
        <taxon>Uroviricota</taxon>
        <taxon>Caudoviricetes</taxon>
    </lineage>
</organism>
<evidence type="ECO:0000256" key="8">
    <source>
        <dbReference type="ARBA" id="ARBA00023195"/>
    </source>
</evidence>
<dbReference type="PROSITE" id="PS51898">
    <property type="entry name" value="TYR_RECOMBINASE"/>
    <property type="match status" value="1"/>
</dbReference>
<evidence type="ECO:0000313" key="12">
    <source>
        <dbReference type="EMBL" id="DAE04463.1"/>
    </source>
</evidence>
<keyword evidence="6 9" id="KW-0238">DNA-binding</keyword>
<sequence length="359" mass="41039">MKKRKNGFYCTTATINGKRKYFYGKTPQIAVEKRNSFIAKVKDFPYLDDHVTLSEWVEAWLNGIKNTVTEHTWFSYRGVLRRHVIGVPFGYHLLEDLRPALFRVYWQEILDSGLSPRTVCYVHTLVSAALKQAVSDGVIPSNPLDYVRRPKRTPSKSKALSKSQIRVFFEHVKNEQLRRICHFALTTGMRRSEILGLRWRDVDLDRSTVSVTQTCIVLPGSSYALVDGAKTDSSIRCISIDQGTAEMLRNQHAYFLRLKMQYPKNRNCDLVFPSQILTPVCPDNVTHAAKKAFIAAGLPEFSFHSFRHTHATFLIESGINYKIVQERLGHSSVQTTLDTYTHVTQKMDEEAAEIASHII</sequence>
<dbReference type="Gene3D" id="1.10.150.130">
    <property type="match status" value="1"/>
</dbReference>
<dbReference type="InterPro" id="IPR013762">
    <property type="entry name" value="Integrase-like_cat_sf"/>
</dbReference>
<dbReference type="GO" id="GO:0015074">
    <property type="term" value="P:DNA integration"/>
    <property type="evidence" value="ECO:0007669"/>
    <property type="project" value="UniProtKB-KW"/>
</dbReference>
<evidence type="ECO:0000256" key="3">
    <source>
        <dbReference type="ARBA" id="ARBA00022679"/>
    </source>
</evidence>
<keyword evidence="7" id="KW-0233">DNA recombination</keyword>
<dbReference type="GO" id="GO:0016740">
    <property type="term" value="F:transferase activity"/>
    <property type="evidence" value="ECO:0007669"/>
    <property type="project" value="UniProtKB-KW"/>
</dbReference>